<organism evidence="1 2">
    <name type="scientific">Acanthoscelides obtectus</name>
    <name type="common">Bean weevil</name>
    <name type="synonym">Bruchus obtectus</name>
    <dbReference type="NCBI Taxonomy" id="200917"/>
    <lineage>
        <taxon>Eukaryota</taxon>
        <taxon>Metazoa</taxon>
        <taxon>Ecdysozoa</taxon>
        <taxon>Arthropoda</taxon>
        <taxon>Hexapoda</taxon>
        <taxon>Insecta</taxon>
        <taxon>Pterygota</taxon>
        <taxon>Neoptera</taxon>
        <taxon>Endopterygota</taxon>
        <taxon>Coleoptera</taxon>
        <taxon>Polyphaga</taxon>
        <taxon>Cucujiformia</taxon>
        <taxon>Chrysomeloidea</taxon>
        <taxon>Chrysomelidae</taxon>
        <taxon>Bruchinae</taxon>
        <taxon>Bruchini</taxon>
        <taxon>Acanthoscelides</taxon>
    </lineage>
</organism>
<dbReference type="AlphaFoldDB" id="A0A9P0M7X6"/>
<reference evidence="1" key="1">
    <citation type="submission" date="2022-03" db="EMBL/GenBank/DDBJ databases">
        <authorList>
            <person name="Sayadi A."/>
        </authorList>
    </citation>
    <scope>NUCLEOTIDE SEQUENCE</scope>
</reference>
<accession>A0A9P0M7X6</accession>
<evidence type="ECO:0000313" key="1">
    <source>
        <dbReference type="EMBL" id="CAH2013493.1"/>
    </source>
</evidence>
<protein>
    <submittedName>
        <fullName evidence="1">Uncharacterized protein</fullName>
    </submittedName>
</protein>
<dbReference type="EMBL" id="CAKOFQ010008334">
    <property type="protein sequence ID" value="CAH2013493.1"/>
    <property type="molecule type" value="Genomic_DNA"/>
</dbReference>
<dbReference type="Proteomes" id="UP001152888">
    <property type="component" value="Unassembled WGS sequence"/>
</dbReference>
<sequence>MIILKACWRNHEVADMQCTRITMNVQGSAPNFWKTSESIPINFLSTIACQLRHSMNYLELYILGHGKYLHSSTI</sequence>
<keyword evidence="2" id="KW-1185">Reference proteome</keyword>
<gene>
    <name evidence="1" type="ORF">ACAOBT_LOCUS33502</name>
</gene>
<comment type="caution">
    <text evidence="1">The sequence shown here is derived from an EMBL/GenBank/DDBJ whole genome shotgun (WGS) entry which is preliminary data.</text>
</comment>
<proteinExistence type="predicted"/>
<evidence type="ECO:0000313" key="2">
    <source>
        <dbReference type="Proteomes" id="UP001152888"/>
    </source>
</evidence>
<name>A0A9P0M7X6_ACAOB</name>